<evidence type="ECO:0000313" key="7">
    <source>
        <dbReference type="Proteomes" id="UP000015500"/>
    </source>
</evidence>
<dbReference type="InterPro" id="IPR004710">
    <property type="entry name" value="Bilac:Na_transpt"/>
</dbReference>
<dbReference type="PANTHER" id="PTHR10361">
    <property type="entry name" value="SODIUM-BILE ACID COTRANSPORTER"/>
    <property type="match status" value="1"/>
</dbReference>
<name>S5ZPD2_GEOG3</name>
<dbReference type="Pfam" id="PF01758">
    <property type="entry name" value="SBF"/>
    <property type="match status" value="1"/>
</dbReference>
<feature type="transmembrane region" description="Helical" evidence="5">
    <location>
        <begin position="164"/>
        <end position="183"/>
    </location>
</feature>
<keyword evidence="7" id="KW-1185">Reference proteome</keyword>
<evidence type="ECO:0000256" key="1">
    <source>
        <dbReference type="ARBA" id="ARBA00004141"/>
    </source>
</evidence>
<evidence type="ECO:0000256" key="4">
    <source>
        <dbReference type="ARBA" id="ARBA00023136"/>
    </source>
</evidence>
<evidence type="ECO:0000313" key="6">
    <source>
        <dbReference type="EMBL" id="AGT32308.1"/>
    </source>
</evidence>
<feature type="transmembrane region" description="Helical" evidence="5">
    <location>
        <begin position="287"/>
        <end position="305"/>
    </location>
</feature>
<gene>
    <name evidence="6" type="ORF">M493_10235</name>
</gene>
<evidence type="ECO:0000256" key="5">
    <source>
        <dbReference type="SAM" id="Phobius"/>
    </source>
</evidence>
<dbReference type="GO" id="GO:0016020">
    <property type="term" value="C:membrane"/>
    <property type="evidence" value="ECO:0007669"/>
    <property type="project" value="UniProtKB-SubCell"/>
</dbReference>
<protein>
    <recommendedName>
        <fullName evidence="8">Bile acid:sodium symporter</fullName>
    </recommendedName>
</protein>
<dbReference type="KEGG" id="gjf:M493_10235"/>
<dbReference type="HOGENOM" id="CLU_071795_0_0_9"/>
<dbReference type="Gene3D" id="1.20.1530.20">
    <property type="match status" value="1"/>
</dbReference>
<keyword evidence="3 5" id="KW-1133">Transmembrane helix</keyword>
<dbReference type="PANTHER" id="PTHR10361:SF28">
    <property type="entry name" value="P3 PROTEIN-RELATED"/>
    <property type="match status" value="1"/>
</dbReference>
<organism evidence="6 7">
    <name type="scientific">Geobacillus genomosp. 3</name>
    <dbReference type="NCBI Taxonomy" id="1921421"/>
    <lineage>
        <taxon>Bacteria</taxon>
        <taxon>Bacillati</taxon>
        <taxon>Bacillota</taxon>
        <taxon>Bacilli</taxon>
        <taxon>Bacillales</taxon>
        <taxon>Anoxybacillaceae</taxon>
        <taxon>Geobacillus</taxon>
    </lineage>
</organism>
<dbReference type="PATRIC" id="fig|1345697.3.peg.1975"/>
<sequence length="328" mass="35534">MKPMWQSINRRLEKALPLLTPASVAVGIWLSEELHTYGALVPWLFAFMTFSGSLRLRLADLKEALTHPGPIAAALCLLHLIIPLWAFGLGHLFFGHDQLTVIGFVLAAAIPTGVTSFIWVSLGRGNLALALSVILIDTFLSPVVVPLTLLLFARSAVEIDVWQMVLGLFFMIILPSLGGMLVSERLSGSANERLAGRLAPLSKLALMLVVMVNSAVVAPYFGHADVRLFFMAFLVFVIAGSGYFLSWMAARWLKFAPPDIIALTFTGGMRNISAGAVLAITYFPPPVSVPVVLGMLFQQVLASLYHRLLGKTYHSAASSKTPYAGSAR</sequence>
<keyword evidence="2 5" id="KW-0812">Transmembrane</keyword>
<feature type="transmembrane region" description="Helical" evidence="5">
    <location>
        <begin position="127"/>
        <end position="152"/>
    </location>
</feature>
<dbReference type="InterPro" id="IPR038770">
    <property type="entry name" value="Na+/solute_symporter_sf"/>
</dbReference>
<feature type="transmembrane region" description="Helical" evidence="5">
    <location>
        <begin position="204"/>
        <end position="222"/>
    </location>
</feature>
<dbReference type="InterPro" id="IPR002657">
    <property type="entry name" value="BilAc:Na_symport/Acr3"/>
</dbReference>
<evidence type="ECO:0000256" key="3">
    <source>
        <dbReference type="ARBA" id="ARBA00022989"/>
    </source>
</evidence>
<proteinExistence type="predicted"/>
<feature type="transmembrane region" description="Helical" evidence="5">
    <location>
        <begin position="228"/>
        <end position="248"/>
    </location>
</feature>
<comment type="subcellular location">
    <subcellularLocation>
        <location evidence="1">Membrane</location>
        <topology evidence="1">Multi-pass membrane protein</topology>
    </subcellularLocation>
</comment>
<dbReference type="AlphaFoldDB" id="S5ZPD2"/>
<feature type="transmembrane region" description="Helical" evidence="5">
    <location>
        <begin position="260"/>
        <end position="281"/>
    </location>
</feature>
<feature type="transmembrane region" description="Helical" evidence="5">
    <location>
        <begin position="37"/>
        <end position="58"/>
    </location>
</feature>
<evidence type="ECO:0000256" key="2">
    <source>
        <dbReference type="ARBA" id="ARBA00022692"/>
    </source>
</evidence>
<reference evidence="6 7" key="1">
    <citation type="journal article" date="2014" name="Genome Announc.">
        <title>Complete Genome Sequence of the Thermophilic Polychlorinated Biphenyl Degrader Geobacillus sp. Strain JF8 (NBRC 109937).</title>
        <authorList>
            <person name="Shintani M."/>
            <person name="Ohtsubo Y."/>
            <person name="Fukuda K."/>
            <person name="Hosoyama A."/>
            <person name="Ohji S."/>
            <person name="Yamazoe A."/>
            <person name="Fujita N."/>
            <person name="Nagata Y."/>
            <person name="Tsuda M."/>
            <person name="Hatta T."/>
            <person name="Kimbara K."/>
        </authorList>
    </citation>
    <scope>NUCLEOTIDE SEQUENCE [LARGE SCALE GENOMIC DNA]</scope>
    <source>
        <strain evidence="6 7">JF8</strain>
    </source>
</reference>
<keyword evidence="4 5" id="KW-0472">Membrane</keyword>
<evidence type="ECO:0008006" key="8">
    <source>
        <dbReference type="Google" id="ProtNLM"/>
    </source>
</evidence>
<dbReference type="EMBL" id="CP006254">
    <property type="protein sequence ID" value="AGT32308.1"/>
    <property type="molecule type" value="Genomic_DNA"/>
</dbReference>
<dbReference type="Proteomes" id="UP000015500">
    <property type="component" value="Chromosome"/>
</dbReference>
<feature type="transmembrane region" description="Helical" evidence="5">
    <location>
        <begin position="70"/>
        <end position="94"/>
    </location>
</feature>
<accession>S5ZPD2</accession>
<feature type="transmembrane region" description="Helical" evidence="5">
    <location>
        <begin position="100"/>
        <end position="120"/>
    </location>
</feature>